<reference evidence="3 4" key="1">
    <citation type="submission" date="2024-03" db="EMBL/GenBank/DDBJ databases">
        <title>High-quality draft genome sequencing of Tistrella sp. BH-R2-4.</title>
        <authorList>
            <person name="Dong C."/>
        </authorList>
    </citation>
    <scope>NUCLEOTIDE SEQUENCE [LARGE SCALE GENOMIC DNA]</scope>
    <source>
        <strain evidence="3 4">BH-R2-4</strain>
    </source>
</reference>
<dbReference type="Proteomes" id="UP001413721">
    <property type="component" value="Unassembled WGS sequence"/>
</dbReference>
<keyword evidence="2" id="KW-0812">Transmembrane</keyword>
<dbReference type="EMBL" id="JBBKTW010000008">
    <property type="protein sequence ID" value="MEN2990893.1"/>
    <property type="molecule type" value="Genomic_DNA"/>
</dbReference>
<keyword evidence="2" id="KW-0472">Membrane</keyword>
<keyword evidence="4" id="KW-1185">Reference proteome</keyword>
<feature type="transmembrane region" description="Helical" evidence="2">
    <location>
        <begin position="21"/>
        <end position="42"/>
    </location>
</feature>
<protein>
    <submittedName>
        <fullName evidence="3">DUF2254 domain-containing protein</fullName>
    </submittedName>
</protein>
<proteinExistence type="predicted"/>
<organism evidence="3 4">
    <name type="scientific">Tistrella arctica</name>
    <dbReference type="NCBI Taxonomy" id="3133430"/>
    <lineage>
        <taxon>Bacteria</taxon>
        <taxon>Pseudomonadati</taxon>
        <taxon>Pseudomonadota</taxon>
        <taxon>Alphaproteobacteria</taxon>
        <taxon>Geminicoccales</taxon>
        <taxon>Geminicoccaceae</taxon>
        <taxon>Tistrella</taxon>
    </lineage>
</organism>
<keyword evidence="2" id="KW-1133">Transmembrane helix</keyword>
<evidence type="ECO:0000256" key="2">
    <source>
        <dbReference type="SAM" id="Phobius"/>
    </source>
</evidence>
<dbReference type="InterPro" id="IPR018723">
    <property type="entry name" value="DUF2254_membrane"/>
</dbReference>
<feature type="transmembrane region" description="Helical" evidence="2">
    <location>
        <begin position="106"/>
        <end position="127"/>
    </location>
</feature>
<name>A0ABU9YPZ9_9PROT</name>
<feature type="transmembrane region" description="Helical" evidence="2">
    <location>
        <begin position="62"/>
        <end position="85"/>
    </location>
</feature>
<evidence type="ECO:0000313" key="4">
    <source>
        <dbReference type="Proteomes" id="UP001413721"/>
    </source>
</evidence>
<gene>
    <name evidence="3" type="ORF">WG926_21440</name>
</gene>
<feature type="region of interest" description="Disordered" evidence="1">
    <location>
        <begin position="195"/>
        <end position="218"/>
    </location>
</feature>
<sequence>MMRGGLLRTWTRLRETLWLRPAAASALAALWVGLAIVIGPYMPGEYAIPVPDKDAIVELLKLGGGSLLTIATVTLSVLMVVLNAASDQASPRALPGLMSDGVTQNALATFVAGFVYAVAGIVVLGLGRDGTGARLLIGLGGLLSLALALFRMVMWFHHIADTLKLSSMIDRIFRSACRSVGAHRAAPGLGVRLQRPAGASGAEPHSAESRHSTAGGAGTGAAWGRTVVRPAMTGYLRLIDTARLAALAERHRLLIDISNRPGIGVHPLKPLATVRSRDGGAVDDAVLAVIGECFDIGRDRIDTQDPLFSLELLCETACRALSPGINDPETAEVCLDRLEALLADLVADPPRQDMAPDTDRLGPGAAHVTLPALTIDALVDRALMRIARCGAGAVEVVCRLLGVLAVMAREARHAEDADAARRAAAQVHAYARAALTIDHDLARVDAALADMPQ</sequence>
<feature type="transmembrane region" description="Helical" evidence="2">
    <location>
        <begin position="133"/>
        <end position="156"/>
    </location>
</feature>
<evidence type="ECO:0000256" key="1">
    <source>
        <dbReference type="SAM" id="MobiDB-lite"/>
    </source>
</evidence>
<dbReference type="RefSeq" id="WP_345936264.1">
    <property type="nucleotide sequence ID" value="NZ_JBBKTV010000024.1"/>
</dbReference>
<accession>A0ABU9YPZ9</accession>
<evidence type="ECO:0000313" key="3">
    <source>
        <dbReference type="EMBL" id="MEN2990893.1"/>
    </source>
</evidence>
<dbReference type="Pfam" id="PF10011">
    <property type="entry name" value="DUF2254"/>
    <property type="match status" value="1"/>
</dbReference>
<comment type="caution">
    <text evidence="3">The sequence shown here is derived from an EMBL/GenBank/DDBJ whole genome shotgun (WGS) entry which is preliminary data.</text>
</comment>